<organism evidence="7 8">
    <name type="scientific">Halorubrum xinjiangense</name>
    <dbReference type="NCBI Taxonomy" id="261291"/>
    <lineage>
        <taxon>Archaea</taxon>
        <taxon>Methanobacteriati</taxon>
        <taxon>Methanobacteriota</taxon>
        <taxon>Stenosarchaea group</taxon>
        <taxon>Halobacteria</taxon>
        <taxon>Halobacteriales</taxon>
        <taxon>Haloferacaceae</taxon>
        <taxon>Halorubrum</taxon>
    </lineage>
</organism>
<keyword evidence="3" id="KW-0547">Nucleotide-binding</keyword>
<name>A0A1G7LUB2_9EURY</name>
<dbReference type="InterPro" id="IPR029056">
    <property type="entry name" value="Ribokinase-like"/>
</dbReference>
<dbReference type="GO" id="GO:0005524">
    <property type="term" value="F:ATP binding"/>
    <property type="evidence" value="ECO:0007669"/>
    <property type="project" value="UniProtKB-KW"/>
</dbReference>
<dbReference type="GO" id="GO:0016301">
    <property type="term" value="F:kinase activity"/>
    <property type="evidence" value="ECO:0007669"/>
    <property type="project" value="UniProtKB-KW"/>
</dbReference>
<dbReference type="Pfam" id="PF00294">
    <property type="entry name" value="PfkB"/>
    <property type="match status" value="1"/>
</dbReference>
<feature type="domain" description="Carbohydrate kinase PfkB" evidence="6">
    <location>
        <begin position="4"/>
        <end position="301"/>
    </location>
</feature>
<evidence type="ECO:0000256" key="2">
    <source>
        <dbReference type="ARBA" id="ARBA00022679"/>
    </source>
</evidence>
<dbReference type="CDD" id="cd01167">
    <property type="entry name" value="bac_FRK"/>
    <property type="match status" value="1"/>
</dbReference>
<dbReference type="InterPro" id="IPR011611">
    <property type="entry name" value="PfkB_dom"/>
</dbReference>
<dbReference type="RefSeq" id="WP_149798471.1">
    <property type="nucleotide sequence ID" value="NZ_FNBO01000005.1"/>
</dbReference>
<accession>A0A1G7LUB2</accession>
<dbReference type="AlphaFoldDB" id="A0A1G7LUB2"/>
<dbReference type="Gene3D" id="3.40.1190.20">
    <property type="match status" value="1"/>
</dbReference>
<proteinExistence type="inferred from homology"/>
<evidence type="ECO:0000256" key="3">
    <source>
        <dbReference type="ARBA" id="ARBA00022741"/>
    </source>
</evidence>
<keyword evidence="4 7" id="KW-0418">Kinase</keyword>
<comment type="similarity">
    <text evidence="1">Belongs to the carbohydrate kinase PfkB family.</text>
</comment>
<evidence type="ECO:0000256" key="5">
    <source>
        <dbReference type="ARBA" id="ARBA00022840"/>
    </source>
</evidence>
<dbReference type="PROSITE" id="PS00584">
    <property type="entry name" value="PFKB_KINASES_2"/>
    <property type="match status" value="1"/>
</dbReference>
<dbReference type="PANTHER" id="PTHR43085">
    <property type="entry name" value="HEXOKINASE FAMILY MEMBER"/>
    <property type="match status" value="1"/>
</dbReference>
<evidence type="ECO:0000256" key="1">
    <source>
        <dbReference type="ARBA" id="ARBA00010688"/>
    </source>
</evidence>
<dbReference type="Proteomes" id="UP000324020">
    <property type="component" value="Unassembled WGS sequence"/>
</dbReference>
<reference evidence="7 8" key="1">
    <citation type="submission" date="2016-10" db="EMBL/GenBank/DDBJ databases">
        <authorList>
            <person name="Varghese N."/>
            <person name="Submissions S."/>
        </authorList>
    </citation>
    <scope>NUCLEOTIDE SEQUENCE [LARGE SCALE GENOMIC DNA]</scope>
    <source>
        <strain evidence="7 8">CGMCC 1.3527</strain>
    </source>
</reference>
<protein>
    <submittedName>
        <fullName evidence="7">Fructokinase</fullName>
    </submittedName>
</protein>
<dbReference type="EMBL" id="FNBO01000005">
    <property type="protein sequence ID" value="SDF53107.1"/>
    <property type="molecule type" value="Genomic_DNA"/>
</dbReference>
<evidence type="ECO:0000313" key="7">
    <source>
        <dbReference type="EMBL" id="SDF53107.1"/>
    </source>
</evidence>
<dbReference type="InterPro" id="IPR002173">
    <property type="entry name" value="Carboh/pur_kinase_PfkB_CS"/>
</dbReference>
<dbReference type="InterPro" id="IPR050306">
    <property type="entry name" value="PfkB_Carbo_kinase"/>
</dbReference>
<keyword evidence="8" id="KW-1185">Reference proteome</keyword>
<keyword evidence="5" id="KW-0067">ATP-binding</keyword>
<sequence>MTREILVAGETLIDFIPDRPGRLADVESFSRRAGGAPANVAVGLARLDRTPWFCTALADDPFGSHLAQVLDREGVPNDFVTEVPDSRTALAFVSHGPDADREFTFYRSDTADRRLDTSVVGDDVLESVEVVVVGGVTLTVEPARSATFDLVERARDRDCCVFFDPNVRPELWETDPAPTIERMLSETDVLKVTREDLEGAGLPTTITDVLATGPDAVFLTEGSAGARLVADEDSRWTAGEWHHPGYEIEDVVDTTGAGDAFSAGAIAGLVDGDDPGTILEFANAVAAASTKRRGAMAALPDRRVVEELRDGS</sequence>
<dbReference type="OrthoDB" id="124714at2157"/>
<evidence type="ECO:0000313" key="8">
    <source>
        <dbReference type="Proteomes" id="UP000324020"/>
    </source>
</evidence>
<gene>
    <name evidence="7" type="ORF">SAMN04488067_105112</name>
</gene>
<evidence type="ECO:0000256" key="4">
    <source>
        <dbReference type="ARBA" id="ARBA00022777"/>
    </source>
</evidence>
<dbReference type="PANTHER" id="PTHR43085:SF1">
    <property type="entry name" value="PSEUDOURIDINE KINASE-RELATED"/>
    <property type="match status" value="1"/>
</dbReference>
<keyword evidence="2" id="KW-0808">Transferase</keyword>
<evidence type="ECO:0000259" key="6">
    <source>
        <dbReference type="Pfam" id="PF00294"/>
    </source>
</evidence>
<dbReference type="SUPFAM" id="SSF53613">
    <property type="entry name" value="Ribokinase-like"/>
    <property type="match status" value="1"/>
</dbReference>